<dbReference type="InterPro" id="IPR014973">
    <property type="entry name" value="DUF1835"/>
</dbReference>
<comment type="caution">
    <text evidence="3">The sequence shown here is derived from an EMBL/GenBank/DDBJ whole genome shotgun (WGS) entry which is preliminary data.</text>
</comment>
<dbReference type="Pfam" id="PF08874">
    <property type="entry name" value="DUF1835"/>
    <property type="match status" value="1"/>
</dbReference>
<dbReference type="Pfam" id="PF12395">
    <property type="entry name" value="DUF3658"/>
    <property type="match status" value="1"/>
</dbReference>
<proteinExistence type="predicted"/>
<dbReference type="OrthoDB" id="648566at2"/>
<feature type="domain" description="DUF1835" evidence="1">
    <location>
        <begin position="4"/>
        <end position="124"/>
    </location>
</feature>
<keyword evidence="4" id="KW-1185">Reference proteome</keyword>
<evidence type="ECO:0008006" key="5">
    <source>
        <dbReference type="Google" id="ProtNLM"/>
    </source>
</evidence>
<evidence type="ECO:0000259" key="2">
    <source>
        <dbReference type="Pfam" id="PF12395"/>
    </source>
</evidence>
<dbReference type="EMBL" id="QKTW01000018">
    <property type="protein sequence ID" value="PZF72402.1"/>
    <property type="molecule type" value="Genomic_DNA"/>
</dbReference>
<feature type="domain" description="DUF3658" evidence="2">
    <location>
        <begin position="155"/>
        <end position="254"/>
    </location>
</feature>
<organism evidence="3 4">
    <name type="scientific">Taibaiella soli</name>
    <dbReference type="NCBI Taxonomy" id="1649169"/>
    <lineage>
        <taxon>Bacteria</taxon>
        <taxon>Pseudomonadati</taxon>
        <taxon>Bacteroidota</taxon>
        <taxon>Chitinophagia</taxon>
        <taxon>Chitinophagales</taxon>
        <taxon>Chitinophagaceae</taxon>
        <taxon>Taibaiella</taxon>
    </lineage>
</organism>
<sequence length="276" mass="31075">MIYHFVVGDEAAKPLQEAIEAEPSMAGEVVVLRDVLSVGPLQKAEGQTFSELRSAFWQDVTGNDKVKIVVDDMERLLEISKAMYENEDVKAWFWMAPIPADVCAYHWLLHYMSKHIGRFYLINIAGLPFLDETGKVFYPKSFSYILPKEIIKARKLARPVTPSEVEVDGEEWRKLVQEDTGIRTAEGGKKLTSRSEDFYDKILTGFCTQQFQKASKVINAAIAKHGVPTGDTYLGWRLRKMAEAGQIKLQGDTSKALKDFDVKLFSAVVTENNTSS</sequence>
<dbReference type="InterPro" id="IPR022123">
    <property type="entry name" value="DUF3658"/>
</dbReference>
<evidence type="ECO:0000313" key="3">
    <source>
        <dbReference type="EMBL" id="PZF72402.1"/>
    </source>
</evidence>
<protein>
    <recommendedName>
        <fullName evidence="5">DUF1835 domain-containing protein</fullName>
    </recommendedName>
</protein>
<reference evidence="3 4" key="1">
    <citation type="submission" date="2018-06" db="EMBL/GenBank/DDBJ databases">
        <title>Mucibacter soli gen. nov., sp. nov., a new member of the family Chitinophagaceae producing mucin.</title>
        <authorList>
            <person name="Kim M.-K."/>
            <person name="Park S."/>
            <person name="Kim T.-S."/>
            <person name="Joung Y."/>
            <person name="Han J.-H."/>
            <person name="Kim S.B."/>
        </authorList>
    </citation>
    <scope>NUCLEOTIDE SEQUENCE [LARGE SCALE GENOMIC DNA]</scope>
    <source>
        <strain evidence="3 4">R1-15</strain>
    </source>
</reference>
<dbReference type="Proteomes" id="UP000248745">
    <property type="component" value="Unassembled WGS sequence"/>
</dbReference>
<accession>A0A2W2AFW3</accession>
<dbReference type="AlphaFoldDB" id="A0A2W2AFW3"/>
<evidence type="ECO:0000259" key="1">
    <source>
        <dbReference type="Pfam" id="PF08874"/>
    </source>
</evidence>
<evidence type="ECO:0000313" key="4">
    <source>
        <dbReference type="Proteomes" id="UP000248745"/>
    </source>
</evidence>
<gene>
    <name evidence="3" type="ORF">DN068_13695</name>
</gene>
<dbReference type="RefSeq" id="WP_110999497.1">
    <property type="nucleotide sequence ID" value="NZ_QKTW01000018.1"/>
</dbReference>
<name>A0A2W2AFW3_9BACT</name>